<accession>A0ABS7DHK8</accession>
<evidence type="ECO:0000313" key="3">
    <source>
        <dbReference type="Proteomes" id="UP000731465"/>
    </source>
</evidence>
<sequence>MIIKIENFKKIKKLTAVFFATVIALCITFFAKDLTGDRYFSVSLNLDDRQAIKKVTLVLTDERAISFSDKSSHIKEFTKEFSDNNILFKLSAQKVSSIEKLTIKINLIDTDKKVLKISNLKVNKKPVKLYSVKAFEDGFYTLDKVNKNSDSKTIDLNNGFLFKLNDGNIAICILDELKANPMSGNYSFFGIFIIFFSVFSISYLLIRFLLSRKATEKAKSSDILFIIAVIITLLIPVLLLNTKENAKDLSENRMLSSYKSAYTTDPSFKINLNFMKDFENYFNDRFGLRNQFIKLKQLPEKSSLNRLLSSFINKENSAFCQSDGWCFLNNKDGETEMCIFDRQKKFAPDTTLLKEIVKRTNKQIILLVNPLKTEIYPEKVKIFKEKKDPLWYFSDYAYDEFSKIKADNLTVINVKNLLVEAKKSNPDALLYFEDEHHMTEYGNYIIIKYLINNLPAFSKLKANFNIDSRYKPILKQIASGEFIDNPNVILCHGQTYGMIFGMRQRFKKGNFAKPVEYPMYSFSDNYLKDVTIKRDPKCDANIHLHNRMATDFKVYVYANSFVETFSKVMATSAKDVYRARVNTSCGAVTLTNSDSVIDEINKINPDVIVIPYWQHTF</sequence>
<comment type="caution">
    <text evidence="2">The sequence shown here is derived from an EMBL/GenBank/DDBJ whole genome shotgun (WGS) entry which is preliminary data.</text>
</comment>
<dbReference type="EMBL" id="JAGFNY010000021">
    <property type="protein sequence ID" value="MBW7570554.1"/>
    <property type="molecule type" value="Genomic_DNA"/>
</dbReference>
<evidence type="ECO:0000313" key="2">
    <source>
        <dbReference type="EMBL" id="MBW7570554.1"/>
    </source>
</evidence>
<keyword evidence="1" id="KW-0472">Membrane</keyword>
<reference evidence="2 3" key="1">
    <citation type="submission" date="2021-03" db="EMBL/GenBank/DDBJ databases">
        <title>Succinivibrio sp. nov. isolated from feces of cow.</title>
        <authorList>
            <person name="Choi J.-Y."/>
        </authorList>
    </citation>
    <scope>NUCLEOTIDE SEQUENCE [LARGE SCALE GENOMIC DNA]</scope>
    <source>
        <strain evidence="2 3">AGMB01872</strain>
    </source>
</reference>
<evidence type="ECO:0000256" key="1">
    <source>
        <dbReference type="SAM" id="Phobius"/>
    </source>
</evidence>
<evidence type="ECO:0008006" key="4">
    <source>
        <dbReference type="Google" id="ProtNLM"/>
    </source>
</evidence>
<keyword evidence="3" id="KW-1185">Reference proteome</keyword>
<dbReference type="Proteomes" id="UP000731465">
    <property type="component" value="Unassembled WGS sequence"/>
</dbReference>
<keyword evidence="1" id="KW-1133">Transmembrane helix</keyword>
<feature type="transmembrane region" description="Helical" evidence="1">
    <location>
        <begin position="186"/>
        <end position="210"/>
    </location>
</feature>
<feature type="transmembrane region" description="Helical" evidence="1">
    <location>
        <begin position="222"/>
        <end position="240"/>
    </location>
</feature>
<dbReference type="RefSeq" id="WP_219937778.1">
    <property type="nucleotide sequence ID" value="NZ_JAGFNY010000021.1"/>
</dbReference>
<organism evidence="2 3">
    <name type="scientific">Succinivibrio faecicola</name>
    <dbReference type="NCBI Taxonomy" id="2820300"/>
    <lineage>
        <taxon>Bacteria</taxon>
        <taxon>Pseudomonadati</taxon>
        <taxon>Pseudomonadota</taxon>
        <taxon>Gammaproteobacteria</taxon>
        <taxon>Aeromonadales</taxon>
        <taxon>Succinivibrionaceae</taxon>
        <taxon>Succinivibrio</taxon>
    </lineage>
</organism>
<protein>
    <recommendedName>
        <fullName evidence="4">AlgX/AlgJ SGNH hydrolase-like domain-containing protein</fullName>
    </recommendedName>
</protein>
<keyword evidence="1" id="KW-0812">Transmembrane</keyword>
<name>A0ABS7DHK8_9GAMM</name>
<proteinExistence type="predicted"/>
<gene>
    <name evidence="2" type="ORF">J5V48_06580</name>
</gene>